<evidence type="ECO:0000313" key="1">
    <source>
        <dbReference type="EMBL" id="MBB4857979.1"/>
    </source>
</evidence>
<comment type="caution">
    <text evidence="1">The sequence shown here is derived from an EMBL/GenBank/DDBJ whole genome shotgun (WGS) entry which is preliminary data.</text>
</comment>
<name>A0A7W7K932_9SPHN</name>
<organism evidence="1 2">
    <name type="scientific">Novosphingobium chloroacetimidivorans</name>
    <dbReference type="NCBI Taxonomy" id="1428314"/>
    <lineage>
        <taxon>Bacteria</taxon>
        <taxon>Pseudomonadati</taxon>
        <taxon>Pseudomonadota</taxon>
        <taxon>Alphaproteobacteria</taxon>
        <taxon>Sphingomonadales</taxon>
        <taxon>Sphingomonadaceae</taxon>
        <taxon>Novosphingobium</taxon>
    </lineage>
</organism>
<sequence>MTRAGDFKTAASMLGVQAKSFGTIGAMKIKPLPETEMTQPVPVTL</sequence>
<dbReference type="Proteomes" id="UP000555448">
    <property type="component" value="Unassembled WGS sequence"/>
</dbReference>
<protein>
    <submittedName>
        <fullName evidence="1">Uncharacterized protein</fullName>
    </submittedName>
</protein>
<dbReference type="RefSeq" id="WP_184243246.1">
    <property type="nucleotide sequence ID" value="NZ_JACHLR010000004.1"/>
</dbReference>
<accession>A0A7W7K932</accession>
<proteinExistence type="predicted"/>
<keyword evidence="2" id="KW-1185">Reference proteome</keyword>
<evidence type="ECO:0000313" key="2">
    <source>
        <dbReference type="Proteomes" id="UP000555448"/>
    </source>
</evidence>
<gene>
    <name evidence="1" type="ORF">HNO88_001293</name>
</gene>
<dbReference type="EMBL" id="JACHLR010000004">
    <property type="protein sequence ID" value="MBB4857979.1"/>
    <property type="molecule type" value="Genomic_DNA"/>
</dbReference>
<reference evidence="1 2" key="1">
    <citation type="submission" date="2020-08" db="EMBL/GenBank/DDBJ databases">
        <title>Functional genomics of gut bacteria from endangered species of beetles.</title>
        <authorList>
            <person name="Carlos-Shanley C."/>
        </authorList>
    </citation>
    <scope>NUCLEOTIDE SEQUENCE [LARGE SCALE GENOMIC DNA]</scope>
    <source>
        <strain evidence="1 2">S00245</strain>
    </source>
</reference>
<dbReference type="AlphaFoldDB" id="A0A7W7K932"/>